<dbReference type="PANTHER" id="PTHR30386">
    <property type="entry name" value="MEMBRANE FUSION SUBUNIT OF EMRAB-TOLC MULTIDRUG EFFLUX PUMP"/>
    <property type="match status" value="1"/>
</dbReference>
<dbReference type="InterPro" id="IPR050739">
    <property type="entry name" value="MFP"/>
</dbReference>
<dbReference type="PATRIC" id="fig|1379910.4.peg.510"/>
<dbReference type="AlphaFoldDB" id="A0A0H4W2R0"/>
<protein>
    <submittedName>
        <fullName evidence="6">Uncharacterized protein</fullName>
    </submittedName>
</protein>
<dbReference type="EMBL" id="CP010777">
    <property type="protein sequence ID" value="AKQ44731.1"/>
    <property type="molecule type" value="Genomic_DNA"/>
</dbReference>
<evidence type="ECO:0000256" key="1">
    <source>
        <dbReference type="ARBA" id="ARBA00004167"/>
    </source>
</evidence>
<reference evidence="6 7" key="1">
    <citation type="submission" date="2015-01" db="EMBL/GenBank/DDBJ databases">
        <title>Rufibacter sp./DG31D/ whole genome sequencing.</title>
        <authorList>
            <person name="Kim M.K."/>
            <person name="Srinivasan S."/>
            <person name="Lee J.-J."/>
        </authorList>
    </citation>
    <scope>NUCLEOTIDE SEQUENCE [LARGE SCALE GENOMIC DNA]</scope>
    <source>
        <strain evidence="6 7">DG31D</strain>
    </source>
</reference>
<keyword evidence="4" id="KW-0472">Membrane</keyword>
<dbReference type="GO" id="GO:0016020">
    <property type="term" value="C:membrane"/>
    <property type="evidence" value="ECO:0007669"/>
    <property type="project" value="UniProtKB-SubCell"/>
</dbReference>
<dbReference type="STRING" id="1379910.TH63_02380"/>
<dbReference type="PANTHER" id="PTHR30386:SF26">
    <property type="entry name" value="TRANSPORT PROTEIN COMB"/>
    <property type="match status" value="1"/>
</dbReference>
<gene>
    <name evidence="6" type="ORF">TH63_02380</name>
</gene>
<feature type="coiled-coil region" evidence="5">
    <location>
        <begin position="57"/>
        <end position="84"/>
    </location>
</feature>
<evidence type="ECO:0000256" key="3">
    <source>
        <dbReference type="ARBA" id="ARBA00022989"/>
    </source>
</evidence>
<dbReference type="Proteomes" id="UP000036458">
    <property type="component" value="Chromosome"/>
</dbReference>
<keyword evidence="7" id="KW-1185">Reference proteome</keyword>
<evidence type="ECO:0000313" key="6">
    <source>
        <dbReference type="EMBL" id="AKQ44731.1"/>
    </source>
</evidence>
<keyword evidence="2" id="KW-0812">Transmembrane</keyword>
<evidence type="ECO:0000313" key="7">
    <source>
        <dbReference type="Proteomes" id="UP000036458"/>
    </source>
</evidence>
<organism evidence="6 7">
    <name type="scientific">Rufibacter radiotolerans</name>
    <dbReference type="NCBI Taxonomy" id="1379910"/>
    <lineage>
        <taxon>Bacteria</taxon>
        <taxon>Pseudomonadati</taxon>
        <taxon>Bacteroidota</taxon>
        <taxon>Cytophagia</taxon>
        <taxon>Cytophagales</taxon>
        <taxon>Hymenobacteraceae</taxon>
        <taxon>Rufibacter</taxon>
    </lineage>
</organism>
<sequence length="315" mass="34995">MLFINARYFRGSTFSNIGVTYAKEYKISSDRSGRIKRVHVVPGQEVETGDLLLEMENAELDIQIMKLSTQIKSLKKEKEEKKQLLVSKMEYMAAENGIKLEELDAEIQMIASEQALNRRLTDRYGLAAGPSTPLQAGLGPEDLRVNSLVEKRKLHQQAAGIRMKDFRKDHQTSLMVLDNQMDLLNRELALLVDEKKKLNKYATEPGVIKSVSVLNGEEVDAFAPIITINPKHPSSVVGYSVGTASHHAVLGQRVTVSSFDDKRNAVQGEVIGFGAIVELPLILQKSTAVKAFGKEVFIKVDEKNSFATGEKVLIK</sequence>
<proteinExistence type="predicted"/>
<feature type="coiled-coil region" evidence="5">
    <location>
        <begin position="174"/>
        <end position="201"/>
    </location>
</feature>
<keyword evidence="5" id="KW-0175">Coiled coil</keyword>
<name>A0A0H4W2R0_9BACT</name>
<evidence type="ECO:0000256" key="5">
    <source>
        <dbReference type="SAM" id="Coils"/>
    </source>
</evidence>
<evidence type="ECO:0000256" key="2">
    <source>
        <dbReference type="ARBA" id="ARBA00022692"/>
    </source>
</evidence>
<keyword evidence="3" id="KW-1133">Transmembrane helix</keyword>
<accession>A0A0H4W2R0</accession>
<comment type="subcellular location">
    <subcellularLocation>
        <location evidence="1">Membrane</location>
        <topology evidence="1">Single-pass membrane protein</topology>
    </subcellularLocation>
</comment>
<evidence type="ECO:0000256" key="4">
    <source>
        <dbReference type="ARBA" id="ARBA00023136"/>
    </source>
</evidence>
<dbReference type="KEGG" id="ruf:TH63_02380"/>
<dbReference type="Gene3D" id="2.40.50.100">
    <property type="match status" value="1"/>
</dbReference>